<keyword evidence="3" id="KW-0240">DNA-directed RNA polymerase</keyword>
<dbReference type="Gene3D" id="2.40.270.10">
    <property type="entry name" value="DNA-directed RNA polymerase, subunit 2, domain 6"/>
    <property type="match status" value="1"/>
</dbReference>
<dbReference type="GO" id="GO:0003899">
    <property type="term" value="F:DNA-directed RNA polymerase activity"/>
    <property type="evidence" value="ECO:0007669"/>
    <property type="project" value="UniProtKB-EC"/>
</dbReference>
<dbReference type="GO" id="GO:0032549">
    <property type="term" value="F:ribonucleoside binding"/>
    <property type="evidence" value="ECO:0007669"/>
    <property type="project" value="InterPro"/>
</dbReference>
<dbReference type="PANTHER" id="PTHR20856">
    <property type="entry name" value="DNA-DIRECTED RNA POLYMERASE I SUBUNIT 2"/>
    <property type="match status" value="1"/>
</dbReference>
<protein>
    <recommendedName>
        <fullName evidence="2">DNA-directed RNA polymerase</fullName>
        <ecNumber evidence="2">2.7.7.6</ecNumber>
    </recommendedName>
</protein>
<keyword evidence="7" id="KW-0862">Zinc</keyword>
<evidence type="ECO:0000256" key="8">
    <source>
        <dbReference type="ARBA" id="ARBA00023163"/>
    </source>
</evidence>
<evidence type="ECO:0000256" key="1">
    <source>
        <dbReference type="ARBA" id="ARBA00006835"/>
    </source>
</evidence>
<dbReference type="EC" id="2.7.7.6" evidence="2"/>
<evidence type="ECO:0000259" key="9">
    <source>
        <dbReference type="Pfam" id="PF00562"/>
    </source>
</evidence>
<dbReference type="Pfam" id="PF04560">
    <property type="entry name" value="RNA_pol_Rpb2_7"/>
    <property type="match status" value="1"/>
</dbReference>
<dbReference type="InterPro" id="IPR007641">
    <property type="entry name" value="RNA_pol_Rpb2_7"/>
</dbReference>
<dbReference type="Gene3D" id="3.90.1800.10">
    <property type="entry name" value="RNA polymerase alpha subunit dimerisation domain"/>
    <property type="match status" value="1"/>
</dbReference>
<accession>A0A6P7U2Y8</accession>
<evidence type="ECO:0000256" key="3">
    <source>
        <dbReference type="ARBA" id="ARBA00022478"/>
    </source>
</evidence>
<dbReference type="InterPro" id="IPR015712">
    <property type="entry name" value="DNA-dir_RNA_pol_su2"/>
</dbReference>
<organism evidence="11 12">
    <name type="scientific">Octopus sinensis</name>
    <name type="common">East Asian common octopus</name>
    <dbReference type="NCBI Taxonomy" id="2607531"/>
    <lineage>
        <taxon>Eukaryota</taxon>
        <taxon>Metazoa</taxon>
        <taxon>Spiralia</taxon>
        <taxon>Lophotrochozoa</taxon>
        <taxon>Mollusca</taxon>
        <taxon>Cephalopoda</taxon>
        <taxon>Coleoidea</taxon>
        <taxon>Octopodiformes</taxon>
        <taxon>Octopoda</taxon>
        <taxon>Incirrata</taxon>
        <taxon>Octopodidae</taxon>
        <taxon>Octopus</taxon>
    </lineage>
</organism>
<evidence type="ECO:0000256" key="7">
    <source>
        <dbReference type="ARBA" id="ARBA00022833"/>
    </source>
</evidence>
<dbReference type="GO" id="GO:0046872">
    <property type="term" value="F:metal ion binding"/>
    <property type="evidence" value="ECO:0007669"/>
    <property type="project" value="UniProtKB-KW"/>
</dbReference>
<dbReference type="FunFam" id="3.90.1800.10:FF:000002">
    <property type="entry name" value="DNA-directed RNA polymerase subunit beta"/>
    <property type="match status" value="1"/>
</dbReference>
<gene>
    <name evidence="12" type="primary">LOC115228961</name>
</gene>
<evidence type="ECO:0000256" key="5">
    <source>
        <dbReference type="ARBA" id="ARBA00022695"/>
    </source>
</evidence>
<feature type="domain" description="DNA-directed RNA polymerase subunit 2 hybrid-binding" evidence="9">
    <location>
        <begin position="1"/>
        <end position="105"/>
    </location>
</feature>
<keyword evidence="4" id="KW-0808">Transferase</keyword>
<dbReference type="GO" id="GO:0003677">
    <property type="term" value="F:DNA binding"/>
    <property type="evidence" value="ECO:0007669"/>
    <property type="project" value="InterPro"/>
</dbReference>
<keyword evidence="8" id="KW-0804">Transcription</keyword>
<feature type="domain" description="RNA polymerase Rpb2" evidence="10">
    <location>
        <begin position="107"/>
        <end position="200"/>
    </location>
</feature>
<dbReference type="KEGG" id="osn:115228961"/>
<dbReference type="InterPro" id="IPR007120">
    <property type="entry name" value="DNA-dir_RNAP_su2_dom"/>
</dbReference>
<dbReference type="InterPro" id="IPR037033">
    <property type="entry name" value="DNA-dir_RNAP_su2_hyb_sf"/>
</dbReference>
<dbReference type="AlphaFoldDB" id="A0A6P7U2Y8"/>
<dbReference type="SUPFAM" id="SSF64484">
    <property type="entry name" value="beta and beta-prime subunits of DNA dependent RNA-polymerase"/>
    <property type="match status" value="1"/>
</dbReference>
<dbReference type="GO" id="GO:0000428">
    <property type="term" value="C:DNA-directed RNA polymerase complex"/>
    <property type="evidence" value="ECO:0007669"/>
    <property type="project" value="UniProtKB-KW"/>
</dbReference>
<evidence type="ECO:0000256" key="2">
    <source>
        <dbReference type="ARBA" id="ARBA00012418"/>
    </source>
</evidence>
<reference evidence="12" key="1">
    <citation type="submission" date="2025-08" db="UniProtKB">
        <authorList>
            <consortium name="RefSeq"/>
        </authorList>
    </citation>
    <scope>IDENTIFICATION</scope>
</reference>
<sequence length="204" mass="22945">MNPHGFPSRMTVGKMLEIITGKAAAVGGQFVDSTGYKRELTQKILEEHGFNYIGEDIMYTGMEGYSCWGMVYYQKLKHMVGDKIHARSTGPVVNLTRQPTEGRNRQGGLRIGEMERDCLIAYGASQLIHERLVTSSDNFVVDICGKCGVMGMPNWYSFFVTARCQNCRDGSEMARVQMPYAFKLLCQEMTAMNIVPKFILKDVV</sequence>
<name>A0A6P7U2Y8_9MOLL</name>
<dbReference type="Pfam" id="PF00562">
    <property type="entry name" value="RNA_pol_Rpb2_6"/>
    <property type="match status" value="1"/>
</dbReference>
<evidence type="ECO:0000313" key="12">
    <source>
        <dbReference type="RefSeq" id="XP_029655266.1"/>
    </source>
</evidence>
<comment type="similarity">
    <text evidence="1">Belongs to the RNA polymerase beta chain family.</text>
</comment>
<dbReference type="GO" id="GO:0006351">
    <property type="term" value="P:DNA-templated transcription"/>
    <property type="evidence" value="ECO:0007669"/>
    <property type="project" value="InterPro"/>
</dbReference>
<proteinExistence type="inferred from homology"/>
<evidence type="ECO:0000313" key="11">
    <source>
        <dbReference type="Proteomes" id="UP000515154"/>
    </source>
</evidence>
<keyword evidence="5" id="KW-0548">Nucleotidyltransferase</keyword>
<dbReference type="Proteomes" id="UP000515154">
    <property type="component" value="Unplaced"/>
</dbReference>
<dbReference type="RefSeq" id="XP_029655266.1">
    <property type="nucleotide sequence ID" value="XM_029799406.2"/>
</dbReference>
<evidence type="ECO:0000259" key="10">
    <source>
        <dbReference type="Pfam" id="PF04560"/>
    </source>
</evidence>
<keyword evidence="11" id="KW-1185">Reference proteome</keyword>
<evidence type="ECO:0000256" key="6">
    <source>
        <dbReference type="ARBA" id="ARBA00022723"/>
    </source>
</evidence>
<evidence type="ECO:0000256" key="4">
    <source>
        <dbReference type="ARBA" id="ARBA00022679"/>
    </source>
</evidence>
<keyword evidence="6" id="KW-0479">Metal-binding</keyword>